<name>A0A2P2KRR3_RHIMU</name>
<reference evidence="1" key="1">
    <citation type="submission" date="2018-02" db="EMBL/GenBank/DDBJ databases">
        <title>Rhizophora mucronata_Transcriptome.</title>
        <authorList>
            <person name="Meera S.P."/>
            <person name="Sreeshan A."/>
            <person name="Augustine A."/>
        </authorList>
    </citation>
    <scope>NUCLEOTIDE SEQUENCE</scope>
    <source>
        <tissue evidence="1">Leaf</tissue>
    </source>
</reference>
<sequence length="33" mass="3877">MIFNLCITMFCLPSTFEGLIYRFTQVLQDSICK</sequence>
<organism evidence="1">
    <name type="scientific">Rhizophora mucronata</name>
    <name type="common">Asiatic mangrove</name>
    <dbReference type="NCBI Taxonomy" id="61149"/>
    <lineage>
        <taxon>Eukaryota</taxon>
        <taxon>Viridiplantae</taxon>
        <taxon>Streptophyta</taxon>
        <taxon>Embryophyta</taxon>
        <taxon>Tracheophyta</taxon>
        <taxon>Spermatophyta</taxon>
        <taxon>Magnoliopsida</taxon>
        <taxon>eudicotyledons</taxon>
        <taxon>Gunneridae</taxon>
        <taxon>Pentapetalae</taxon>
        <taxon>rosids</taxon>
        <taxon>fabids</taxon>
        <taxon>Malpighiales</taxon>
        <taxon>Rhizophoraceae</taxon>
        <taxon>Rhizophora</taxon>
    </lineage>
</organism>
<evidence type="ECO:0000313" key="1">
    <source>
        <dbReference type="EMBL" id="MBX08419.1"/>
    </source>
</evidence>
<proteinExistence type="predicted"/>
<dbReference type="AlphaFoldDB" id="A0A2P2KRR3"/>
<protein>
    <submittedName>
        <fullName evidence="1">Uncharacterized protein</fullName>
    </submittedName>
</protein>
<dbReference type="EMBL" id="GGEC01027935">
    <property type="protein sequence ID" value="MBX08419.1"/>
    <property type="molecule type" value="Transcribed_RNA"/>
</dbReference>
<accession>A0A2P2KRR3</accession>